<evidence type="ECO:0000256" key="2">
    <source>
        <dbReference type="ARBA" id="ARBA00022679"/>
    </source>
</evidence>
<sequence>MRNILFCGNDKVFDGIMTCTLSIVKRTQTTEPFKILIYTMDLRDLKENYIPISDNQVKFLDNLLKEYNPQNEVTKIDVTSIYNTEFRGSPNEQCYCSPYTLLRLFADLVPRMPEKFLYLDADLLFNRDITLLYDIDVSNVEYAAANDHYGKYLIHPRYINAGVLLFNMEKCRETGIFKKSRELIKTKKLVFADQSALIRSTTKKKLLPQRFNDQKFLHSWTVVRHFSQRLFYLPYPHVANIKQWQVTQIHKIFRYFQFDDILFEYIYQINKFNKEIKENDEQ</sequence>
<dbReference type="RefSeq" id="WP_198442753.1">
    <property type="nucleotide sequence ID" value="NZ_CBCSHE010000017.1"/>
</dbReference>
<evidence type="ECO:0000313" key="4">
    <source>
        <dbReference type="EMBL" id="QQA01162.1"/>
    </source>
</evidence>
<dbReference type="PANTHER" id="PTHR13778">
    <property type="entry name" value="GLYCOSYLTRANSFERASE 8 DOMAIN-CONTAINING PROTEIN"/>
    <property type="match status" value="1"/>
</dbReference>
<proteinExistence type="predicted"/>
<evidence type="ECO:0000256" key="1">
    <source>
        <dbReference type="ARBA" id="ARBA00022676"/>
    </source>
</evidence>
<gene>
    <name evidence="4" type="ORF">IWA51_00580</name>
</gene>
<dbReference type="SUPFAM" id="SSF53448">
    <property type="entry name" value="Nucleotide-diphospho-sugar transferases"/>
    <property type="match status" value="1"/>
</dbReference>
<dbReference type="GO" id="GO:0046872">
    <property type="term" value="F:metal ion binding"/>
    <property type="evidence" value="ECO:0007669"/>
    <property type="project" value="UniProtKB-KW"/>
</dbReference>
<dbReference type="EMBL" id="CP064936">
    <property type="protein sequence ID" value="QQA01162.1"/>
    <property type="molecule type" value="Genomic_DNA"/>
</dbReference>
<evidence type="ECO:0000256" key="3">
    <source>
        <dbReference type="ARBA" id="ARBA00022723"/>
    </source>
</evidence>
<dbReference type="InterPro" id="IPR002495">
    <property type="entry name" value="Glyco_trans_8"/>
</dbReference>
<keyword evidence="3" id="KW-0479">Metal-binding</keyword>
<protein>
    <submittedName>
        <fullName evidence="4">Lipopolysaccharide biosynthesis protein</fullName>
    </submittedName>
</protein>
<dbReference type="AlphaFoldDB" id="A0A7T3RDK0"/>
<dbReference type="Pfam" id="PF01501">
    <property type="entry name" value="Glyco_transf_8"/>
    <property type="match status" value="1"/>
</dbReference>
<name>A0A7T3RDK0_9SPIR</name>
<reference evidence="4 5" key="1">
    <citation type="submission" date="2020-11" db="EMBL/GenBank/DDBJ databases">
        <title>Treponema Peruensis nv. sp., first commensal Treponema isolated from human feces.</title>
        <authorList>
            <person name="Belkhou C."/>
            <person name="Raes J."/>
        </authorList>
    </citation>
    <scope>NUCLEOTIDE SEQUENCE [LARGE SCALE GENOMIC DNA]</scope>
    <source>
        <strain evidence="4 5">RCC2812</strain>
    </source>
</reference>
<dbReference type="PANTHER" id="PTHR13778:SF47">
    <property type="entry name" value="LIPOPOLYSACCHARIDE 1,3-GALACTOSYLTRANSFERASE"/>
    <property type="match status" value="1"/>
</dbReference>
<dbReference type="KEGG" id="tper:IWA51_00580"/>
<evidence type="ECO:0000313" key="5">
    <source>
        <dbReference type="Proteomes" id="UP000595224"/>
    </source>
</evidence>
<dbReference type="InterPro" id="IPR029044">
    <property type="entry name" value="Nucleotide-diphossugar_trans"/>
</dbReference>
<dbReference type="Proteomes" id="UP000595224">
    <property type="component" value="Chromosome"/>
</dbReference>
<dbReference type="Gene3D" id="3.90.550.10">
    <property type="entry name" value="Spore Coat Polysaccharide Biosynthesis Protein SpsA, Chain A"/>
    <property type="match status" value="1"/>
</dbReference>
<accession>A0A7T3RDK0</accession>
<dbReference type="GO" id="GO:0016757">
    <property type="term" value="F:glycosyltransferase activity"/>
    <property type="evidence" value="ECO:0007669"/>
    <property type="project" value="UniProtKB-KW"/>
</dbReference>
<keyword evidence="1" id="KW-0328">Glycosyltransferase</keyword>
<keyword evidence="5" id="KW-1185">Reference proteome</keyword>
<organism evidence="4 5">
    <name type="scientific">Treponema peruense</name>
    <dbReference type="NCBI Taxonomy" id="2787628"/>
    <lineage>
        <taxon>Bacteria</taxon>
        <taxon>Pseudomonadati</taxon>
        <taxon>Spirochaetota</taxon>
        <taxon>Spirochaetia</taxon>
        <taxon>Spirochaetales</taxon>
        <taxon>Treponemataceae</taxon>
        <taxon>Treponema</taxon>
    </lineage>
</organism>
<dbReference type="InterPro" id="IPR050748">
    <property type="entry name" value="Glycosyltrans_8_dom-fam"/>
</dbReference>
<keyword evidence="2" id="KW-0808">Transferase</keyword>